<dbReference type="InterPro" id="IPR036097">
    <property type="entry name" value="HisK_dim/P_sf"/>
</dbReference>
<evidence type="ECO:0000259" key="16">
    <source>
        <dbReference type="PROSITE" id="PS50109"/>
    </source>
</evidence>
<evidence type="ECO:0000256" key="5">
    <source>
        <dbReference type="ARBA" id="ARBA00022553"/>
    </source>
</evidence>
<dbReference type="SMART" id="SM00388">
    <property type="entry name" value="HisKA"/>
    <property type="match status" value="1"/>
</dbReference>
<keyword evidence="10" id="KW-0902">Two-component regulatory system</keyword>
<dbReference type="PANTHER" id="PTHR45339:SF1">
    <property type="entry name" value="HYBRID SIGNAL TRANSDUCTION HISTIDINE KINASE J"/>
    <property type="match status" value="1"/>
</dbReference>
<dbReference type="EMBL" id="JAQQKY010000001">
    <property type="protein sequence ID" value="MDC7689811.1"/>
    <property type="molecule type" value="Genomic_DNA"/>
</dbReference>
<comment type="subcellular location">
    <subcellularLocation>
        <location evidence="2">Cell membrane</location>
        <topology evidence="2">Multi-pass membrane protein</topology>
    </subcellularLocation>
</comment>
<dbReference type="Gene3D" id="3.40.50.2300">
    <property type="match status" value="2"/>
</dbReference>
<dbReference type="InterPro" id="IPR003594">
    <property type="entry name" value="HATPase_dom"/>
</dbReference>
<dbReference type="Gene3D" id="1.10.287.130">
    <property type="match status" value="1"/>
</dbReference>
<feature type="transmembrane region" description="Helical" evidence="15">
    <location>
        <begin position="184"/>
        <end position="204"/>
    </location>
</feature>
<evidence type="ECO:0000256" key="6">
    <source>
        <dbReference type="ARBA" id="ARBA00022692"/>
    </source>
</evidence>
<keyword evidence="9 15" id="KW-1133">Transmembrane helix</keyword>
<dbReference type="SMART" id="SM00448">
    <property type="entry name" value="REC"/>
    <property type="match status" value="2"/>
</dbReference>
<dbReference type="SUPFAM" id="SSF47384">
    <property type="entry name" value="Homodimeric domain of signal transducing histidine kinase"/>
    <property type="match status" value="1"/>
</dbReference>
<dbReference type="PANTHER" id="PTHR45339">
    <property type="entry name" value="HYBRID SIGNAL TRANSDUCTION HISTIDINE KINASE J"/>
    <property type="match status" value="1"/>
</dbReference>
<dbReference type="InterPro" id="IPR005467">
    <property type="entry name" value="His_kinase_dom"/>
</dbReference>
<dbReference type="PRINTS" id="PR00344">
    <property type="entry name" value="BCTRLSENSOR"/>
</dbReference>
<evidence type="ECO:0000256" key="2">
    <source>
        <dbReference type="ARBA" id="ARBA00004651"/>
    </source>
</evidence>
<dbReference type="SMART" id="SM00073">
    <property type="entry name" value="HPT"/>
    <property type="match status" value="1"/>
</dbReference>
<feature type="coiled-coil region" evidence="14">
    <location>
        <begin position="164"/>
        <end position="237"/>
    </location>
</feature>
<dbReference type="InterPro" id="IPR036641">
    <property type="entry name" value="HPT_dom_sf"/>
</dbReference>
<feature type="transmembrane region" description="Helical" evidence="15">
    <location>
        <begin position="14"/>
        <end position="32"/>
    </location>
</feature>
<dbReference type="Gene3D" id="1.20.120.160">
    <property type="entry name" value="HPT domain"/>
    <property type="match status" value="1"/>
</dbReference>
<dbReference type="EC" id="2.7.13.3" evidence="3"/>
<dbReference type="CDD" id="cd16922">
    <property type="entry name" value="HATPase_EvgS-ArcB-TorS-like"/>
    <property type="match status" value="1"/>
</dbReference>
<dbReference type="SUPFAM" id="SSF52172">
    <property type="entry name" value="CheY-like"/>
    <property type="match status" value="2"/>
</dbReference>
<keyword evidence="11 15" id="KW-0472">Membrane</keyword>
<keyword evidence="20" id="KW-1185">Reference proteome</keyword>
<evidence type="ECO:0000256" key="15">
    <source>
        <dbReference type="SAM" id="Phobius"/>
    </source>
</evidence>
<evidence type="ECO:0000256" key="8">
    <source>
        <dbReference type="ARBA" id="ARBA00022840"/>
    </source>
</evidence>
<dbReference type="Pfam" id="PF00512">
    <property type="entry name" value="HisKA"/>
    <property type="match status" value="1"/>
</dbReference>
<evidence type="ECO:0000259" key="18">
    <source>
        <dbReference type="PROSITE" id="PS50894"/>
    </source>
</evidence>
<evidence type="ECO:0000256" key="12">
    <source>
        <dbReference type="PROSITE-ProRule" id="PRU00110"/>
    </source>
</evidence>
<evidence type="ECO:0000256" key="7">
    <source>
        <dbReference type="ARBA" id="ARBA00022741"/>
    </source>
</evidence>
<dbReference type="SUPFAM" id="SSF47226">
    <property type="entry name" value="Histidine-containing phosphotransfer domain, HPT domain"/>
    <property type="match status" value="1"/>
</dbReference>
<proteinExistence type="predicted"/>
<accession>A0ABT5I0V3</accession>
<keyword evidence="4" id="KW-1003">Cell membrane</keyword>
<gene>
    <name evidence="19" type="ORF">PQU93_03345</name>
</gene>
<comment type="catalytic activity">
    <reaction evidence="1">
        <text>ATP + protein L-histidine = ADP + protein N-phospho-L-histidine.</text>
        <dbReference type="EC" id="2.7.13.3"/>
    </reaction>
</comment>
<dbReference type="PROSITE" id="PS50110">
    <property type="entry name" value="RESPONSE_REGULATORY"/>
    <property type="match status" value="2"/>
</dbReference>
<evidence type="ECO:0000256" key="13">
    <source>
        <dbReference type="PROSITE-ProRule" id="PRU00169"/>
    </source>
</evidence>
<organism evidence="19 20">
    <name type="scientific">Vogesella indigofera</name>
    <name type="common">Pseudomonas indigofera</name>
    <dbReference type="NCBI Taxonomy" id="45465"/>
    <lineage>
        <taxon>Bacteria</taxon>
        <taxon>Pseudomonadati</taxon>
        <taxon>Pseudomonadota</taxon>
        <taxon>Betaproteobacteria</taxon>
        <taxon>Neisseriales</taxon>
        <taxon>Chromobacteriaceae</taxon>
        <taxon>Vogesella</taxon>
    </lineage>
</organism>
<dbReference type="SUPFAM" id="SSF55874">
    <property type="entry name" value="ATPase domain of HSP90 chaperone/DNA topoisomerase II/histidine kinase"/>
    <property type="match status" value="1"/>
</dbReference>
<comment type="caution">
    <text evidence="19">The sequence shown here is derived from an EMBL/GenBank/DDBJ whole genome shotgun (WGS) entry which is preliminary data.</text>
</comment>
<evidence type="ECO:0000256" key="4">
    <source>
        <dbReference type="ARBA" id="ARBA00022475"/>
    </source>
</evidence>
<dbReference type="InterPro" id="IPR001789">
    <property type="entry name" value="Sig_transdc_resp-reg_receiver"/>
</dbReference>
<evidence type="ECO:0000313" key="20">
    <source>
        <dbReference type="Proteomes" id="UP001221566"/>
    </source>
</evidence>
<feature type="domain" description="Histidine kinase" evidence="16">
    <location>
        <begin position="244"/>
        <end position="465"/>
    </location>
</feature>
<dbReference type="CDD" id="cd00088">
    <property type="entry name" value="HPT"/>
    <property type="match status" value="1"/>
</dbReference>
<dbReference type="InterPro" id="IPR036890">
    <property type="entry name" value="HATPase_C_sf"/>
</dbReference>
<name>A0ABT5I0V3_VOGIN</name>
<dbReference type="Gene3D" id="3.30.565.10">
    <property type="entry name" value="Histidine kinase-like ATPase, C-terminal domain"/>
    <property type="match status" value="1"/>
</dbReference>
<reference evidence="19 20" key="1">
    <citation type="submission" date="2023-01" db="EMBL/GenBank/DDBJ databases">
        <title>Novel species of the genus Vogesella isolated from rivers.</title>
        <authorList>
            <person name="Lu H."/>
        </authorList>
    </citation>
    <scope>NUCLEOTIDE SEQUENCE [LARGE SCALE GENOMIC DNA]</scope>
    <source>
        <strain evidence="19 20">SH7W</strain>
    </source>
</reference>
<sequence>MLLRPANHRISKQLWLLAILMAAALLVVGMLYQRQQAEMQHFADQGEDNVIWVYSQLGIDYYRTVGAAKVAVATGKVQDLDELQLRYDILVSRIMLLSEYRYSLLFKTGNWYTTQMSALTRLVARTDDKLAAGDGYFDQRKARELVQDLDAIVENVHELTIGANSRLTEQVNESNRRLQTINTTVAATAAILMLVASLMAAMTYRNLSHSEKRREQAERLSRELDQALTQAEAANEAKSAFLANMSHEIRTPMNGIIGMTELTLDTELKHEQREFLELVKSSADSLLIIIDDILDFSKIEAGKMAMEAVPFSLRDLISQTVYPFALRTSKHQLEVVCRISPELPDRVVSDPSRLRQILNNLIGNAIKFTHNGEIVLTVNGDAQADGGYLLSFSVRDTGIGIPTEKQPLIFDAFAQADNSTTRRYGGTGLGLSITQKLVRLLGGHISVESTPGTGSDFRFSVPVQLAEDQPATPPPAELAGMPVLVVDDNPTNRCWLDAMLKNWSMRPTLAVDGCEALDILAKQSYPLILLDGHMPGMSGFDVAQQIQEDRRSATVIMLTSSGERGDAKRCQALGIRGYLTKPVSQHDLLTTIRLLLPNNTAAASDVLVTRHTVRELRDSLSILLAEDNAVNQKLAVTILSRRGYHVTVVNNGQEALDALGAARFDLILMDMQMPVMDGLEASRHIRAMQENGTWPPTPIIALTANAMSGDRERYLQAGLDGYISKPIDTTRALEEINRVLGLADSSELRLAAQEQDTTPVFDHQQALKNCDDDETFLPLLLAAFIDDMPQRMAELRDGISRGDLAAITMAAHTLKGSCLSIAALRLAAQCRRMETAADEGRRADTVASLAELEASGEELRAVLQPYLVPA</sequence>
<feature type="domain" description="Response regulatory" evidence="17">
    <location>
        <begin position="482"/>
        <end position="596"/>
    </location>
</feature>
<dbReference type="InterPro" id="IPR008207">
    <property type="entry name" value="Sig_transdc_His_kin_Hpt_dom"/>
</dbReference>
<dbReference type="RefSeq" id="WP_272802325.1">
    <property type="nucleotide sequence ID" value="NZ_JAQQKY010000001.1"/>
</dbReference>
<dbReference type="Pfam" id="PF01627">
    <property type="entry name" value="Hpt"/>
    <property type="match status" value="1"/>
</dbReference>
<dbReference type="PROSITE" id="PS50109">
    <property type="entry name" value="HIS_KIN"/>
    <property type="match status" value="1"/>
</dbReference>
<dbReference type="Proteomes" id="UP001221566">
    <property type="component" value="Unassembled WGS sequence"/>
</dbReference>
<evidence type="ECO:0000256" key="10">
    <source>
        <dbReference type="ARBA" id="ARBA00023012"/>
    </source>
</evidence>
<protein>
    <recommendedName>
        <fullName evidence="3">histidine kinase</fullName>
        <ecNumber evidence="3">2.7.13.3</ecNumber>
    </recommendedName>
</protein>
<feature type="domain" description="HPt" evidence="18">
    <location>
        <begin position="773"/>
        <end position="866"/>
    </location>
</feature>
<dbReference type="Pfam" id="PF00072">
    <property type="entry name" value="Response_reg"/>
    <property type="match status" value="2"/>
</dbReference>
<dbReference type="CDD" id="cd17546">
    <property type="entry name" value="REC_hyHK_CKI1_RcsC-like"/>
    <property type="match status" value="2"/>
</dbReference>
<keyword evidence="5 13" id="KW-0597">Phosphoprotein</keyword>
<dbReference type="SMART" id="SM00387">
    <property type="entry name" value="HATPase_c"/>
    <property type="match status" value="1"/>
</dbReference>
<dbReference type="InterPro" id="IPR011006">
    <property type="entry name" value="CheY-like_superfamily"/>
</dbReference>
<dbReference type="InterPro" id="IPR003661">
    <property type="entry name" value="HisK_dim/P_dom"/>
</dbReference>
<feature type="modified residue" description="4-aspartylphosphate" evidence="13">
    <location>
        <position position="670"/>
    </location>
</feature>
<evidence type="ECO:0000256" key="3">
    <source>
        <dbReference type="ARBA" id="ARBA00012438"/>
    </source>
</evidence>
<evidence type="ECO:0000256" key="1">
    <source>
        <dbReference type="ARBA" id="ARBA00000085"/>
    </source>
</evidence>
<dbReference type="CDD" id="cd00082">
    <property type="entry name" value="HisKA"/>
    <property type="match status" value="1"/>
</dbReference>
<dbReference type="Pfam" id="PF02518">
    <property type="entry name" value="HATPase_c"/>
    <property type="match status" value="1"/>
</dbReference>
<dbReference type="InterPro" id="IPR004358">
    <property type="entry name" value="Sig_transdc_His_kin-like_C"/>
</dbReference>
<keyword evidence="6 15" id="KW-0812">Transmembrane</keyword>
<keyword evidence="8" id="KW-0067">ATP-binding</keyword>
<feature type="modified residue" description="Phosphohistidine" evidence="12">
    <location>
        <position position="812"/>
    </location>
</feature>
<evidence type="ECO:0000313" key="19">
    <source>
        <dbReference type="EMBL" id="MDC7689811.1"/>
    </source>
</evidence>
<keyword evidence="14" id="KW-0175">Coiled coil</keyword>
<feature type="domain" description="Response regulatory" evidence="17">
    <location>
        <begin position="621"/>
        <end position="740"/>
    </location>
</feature>
<evidence type="ECO:0000256" key="9">
    <source>
        <dbReference type="ARBA" id="ARBA00022989"/>
    </source>
</evidence>
<evidence type="ECO:0000256" key="14">
    <source>
        <dbReference type="SAM" id="Coils"/>
    </source>
</evidence>
<evidence type="ECO:0000256" key="11">
    <source>
        <dbReference type="ARBA" id="ARBA00023136"/>
    </source>
</evidence>
<keyword evidence="7" id="KW-0547">Nucleotide-binding</keyword>
<dbReference type="PROSITE" id="PS50894">
    <property type="entry name" value="HPT"/>
    <property type="match status" value="1"/>
</dbReference>
<feature type="modified residue" description="4-aspartylphosphate" evidence="13">
    <location>
        <position position="531"/>
    </location>
</feature>
<evidence type="ECO:0000259" key="17">
    <source>
        <dbReference type="PROSITE" id="PS50110"/>
    </source>
</evidence>